<dbReference type="PANTHER" id="PTHR10662:SF22">
    <property type="entry name" value="NUCLEAR RNA EXPORT FACTOR 1"/>
    <property type="match status" value="1"/>
</dbReference>
<keyword evidence="5" id="KW-0433">Leucine-rich repeat</keyword>
<dbReference type="GO" id="GO:0005634">
    <property type="term" value="C:nucleus"/>
    <property type="evidence" value="ECO:0007669"/>
    <property type="project" value="UniProtKB-SubCell"/>
</dbReference>
<dbReference type="EMBL" id="KV744949">
    <property type="protein sequence ID" value="OCK80697.1"/>
    <property type="molecule type" value="Genomic_DNA"/>
</dbReference>
<proteinExistence type="inferred from homology"/>
<keyword evidence="3" id="KW-0813">Transport</keyword>
<dbReference type="PROSITE" id="PS51281">
    <property type="entry name" value="TAP_C"/>
    <property type="match status" value="1"/>
</dbReference>
<evidence type="ECO:0000256" key="9">
    <source>
        <dbReference type="ARBA" id="ARBA00055253"/>
    </source>
</evidence>
<name>A0A8E2EB57_9PEZI</name>
<feature type="compositionally biased region" description="Basic residues" evidence="11">
    <location>
        <begin position="15"/>
        <end position="25"/>
    </location>
</feature>
<dbReference type="InterPro" id="IPR002075">
    <property type="entry name" value="NTF2_dom"/>
</dbReference>
<protein>
    <recommendedName>
        <fullName evidence="10">mRNA export factor MEX67</fullName>
    </recommendedName>
</protein>
<dbReference type="InterPro" id="IPR018222">
    <property type="entry name" value="Nuclear_transport_factor_2_euk"/>
</dbReference>
<evidence type="ECO:0000256" key="7">
    <source>
        <dbReference type="ARBA" id="ARBA00022816"/>
    </source>
</evidence>
<evidence type="ECO:0000256" key="2">
    <source>
        <dbReference type="ARBA" id="ARBA00009285"/>
    </source>
</evidence>
<evidence type="ECO:0000259" key="13">
    <source>
        <dbReference type="PROSITE" id="PS51281"/>
    </source>
</evidence>
<keyword evidence="7" id="KW-0509">mRNA transport</keyword>
<evidence type="ECO:0000259" key="12">
    <source>
        <dbReference type="PROSITE" id="PS50177"/>
    </source>
</evidence>
<feature type="compositionally biased region" description="Basic and acidic residues" evidence="11">
    <location>
        <begin position="26"/>
        <end position="45"/>
    </location>
</feature>
<dbReference type="SUPFAM" id="SSF46934">
    <property type="entry name" value="UBA-like"/>
    <property type="match status" value="1"/>
</dbReference>
<keyword evidence="6" id="KW-0677">Repeat</keyword>
<evidence type="ECO:0000256" key="1">
    <source>
        <dbReference type="ARBA" id="ARBA00004123"/>
    </source>
</evidence>
<dbReference type="InterPro" id="IPR032710">
    <property type="entry name" value="NTF2-like_dom_sf"/>
</dbReference>
<dbReference type="CDD" id="cd14342">
    <property type="entry name" value="UBA_TAP-C"/>
    <property type="match status" value="1"/>
</dbReference>
<dbReference type="PANTHER" id="PTHR10662">
    <property type="entry name" value="NUCLEAR RNA EXPORT FACTOR"/>
    <property type="match status" value="1"/>
</dbReference>
<evidence type="ECO:0000313" key="15">
    <source>
        <dbReference type="Proteomes" id="UP000250266"/>
    </source>
</evidence>
<dbReference type="InterPro" id="IPR009060">
    <property type="entry name" value="UBA-like_sf"/>
</dbReference>
<dbReference type="GO" id="GO:0003723">
    <property type="term" value="F:RNA binding"/>
    <property type="evidence" value="ECO:0007669"/>
    <property type="project" value="TreeGrafter"/>
</dbReference>
<evidence type="ECO:0000256" key="11">
    <source>
        <dbReference type="SAM" id="MobiDB-lite"/>
    </source>
</evidence>
<keyword evidence="15" id="KW-1185">Reference proteome</keyword>
<dbReference type="SUPFAM" id="SSF54427">
    <property type="entry name" value="NTF2-like"/>
    <property type="match status" value="1"/>
</dbReference>
<dbReference type="InterPro" id="IPR030217">
    <property type="entry name" value="NXF_fam"/>
</dbReference>
<evidence type="ECO:0000256" key="6">
    <source>
        <dbReference type="ARBA" id="ARBA00022737"/>
    </source>
</evidence>
<accession>A0A8E2EB57</accession>
<dbReference type="SMART" id="SM00804">
    <property type="entry name" value="TAP_C"/>
    <property type="match status" value="1"/>
</dbReference>
<feature type="domain" description="NTF2" evidence="12">
    <location>
        <begin position="391"/>
        <end position="567"/>
    </location>
</feature>
<dbReference type="Gene3D" id="3.10.450.50">
    <property type="match status" value="1"/>
</dbReference>
<gene>
    <name evidence="14" type="ORF">K432DRAFT_392824</name>
</gene>
<evidence type="ECO:0000256" key="5">
    <source>
        <dbReference type="ARBA" id="ARBA00022614"/>
    </source>
</evidence>
<keyword evidence="4" id="KW-0963">Cytoplasm</keyword>
<dbReference type="AlphaFoldDB" id="A0A8E2EB57"/>
<evidence type="ECO:0000313" key="14">
    <source>
        <dbReference type="EMBL" id="OCK80697.1"/>
    </source>
</evidence>
<dbReference type="Pfam" id="PF24048">
    <property type="entry name" value="LRR_NXF1-5"/>
    <property type="match status" value="1"/>
</dbReference>
<dbReference type="InterPro" id="IPR057125">
    <property type="entry name" value="NXF1/2/3/5-like_LRR"/>
</dbReference>
<dbReference type="Pfam" id="PF03943">
    <property type="entry name" value="TAP_C"/>
    <property type="match status" value="1"/>
</dbReference>
<organism evidence="14 15">
    <name type="scientific">Lepidopterella palustris CBS 459.81</name>
    <dbReference type="NCBI Taxonomy" id="1314670"/>
    <lineage>
        <taxon>Eukaryota</taxon>
        <taxon>Fungi</taxon>
        <taxon>Dikarya</taxon>
        <taxon>Ascomycota</taxon>
        <taxon>Pezizomycotina</taxon>
        <taxon>Dothideomycetes</taxon>
        <taxon>Pleosporomycetidae</taxon>
        <taxon>Mytilinidiales</taxon>
        <taxon>Argynnaceae</taxon>
        <taxon>Lepidopterella</taxon>
    </lineage>
</organism>
<feature type="region of interest" description="Disordered" evidence="11">
    <location>
        <begin position="70"/>
        <end position="93"/>
    </location>
</feature>
<feature type="domain" description="TAP-C" evidence="13">
    <location>
        <begin position="601"/>
        <end position="652"/>
    </location>
</feature>
<dbReference type="Pfam" id="PF22602">
    <property type="entry name" value="NXF_NTF2"/>
    <property type="match status" value="1"/>
</dbReference>
<dbReference type="Proteomes" id="UP000250266">
    <property type="component" value="Unassembled WGS sequence"/>
</dbReference>
<dbReference type="Gene3D" id="3.80.10.10">
    <property type="entry name" value="Ribonuclease Inhibitor"/>
    <property type="match status" value="1"/>
</dbReference>
<comment type="subcellular location">
    <subcellularLocation>
        <location evidence="1">Nucleus</location>
    </subcellularLocation>
</comment>
<dbReference type="GO" id="GO:0016973">
    <property type="term" value="P:poly(A)+ mRNA export from nucleus"/>
    <property type="evidence" value="ECO:0007669"/>
    <property type="project" value="TreeGrafter"/>
</dbReference>
<evidence type="ECO:0000256" key="8">
    <source>
        <dbReference type="ARBA" id="ARBA00023242"/>
    </source>
</evidence>
<dbReference type="SUPFAM" id="SSF52058">
    <property type="entry name" value="L domain-like"/>
    <property type="match status" value="1"/>
</dbReference>
<reference evidence="14 15" key="1">
    <citation type="journal article" date="2016" name="Nat. Commun.">
        <title>Ectomycorrhizal ecology is imprinted in the genome of the dominant symbiotic fungus Cenococcum geophilum.</title>
        <authorList>
            <consortium name="DOE Joint Genome Institute"/>
            <person name="Peter M."/>
            <person name="Kohler A."/>
            <person name="Ohm R.A."/>
            <person name="Kuo A."/>
            <person name="Krutzmann J."/>
            <person name="Morin E."/>
            <person name="Arend M."/>
            <person name="Barry K.W."/>
            <person name="Binder M."/>
            <person name="Choi C."/>
            <person name="Clum A."/>
            <person name="Copeland A."/>
            <person name="Grisel N."/>
            <person name="Haridas S."/>
            <person name="Kipfer T."/>
            <person name="LaButti K."/>
            <person name="Lindquist E."/>
            <person name="Lipzen A."/>
            <person name="Maire R."/>
            <person name="Meier B."/>
            <person name="Mihaltcheva S."/>
            <person name="Molinier V."/>
            <person name="Murat C."/>
            <person name="Poggeler S."/>
            <person name="Quandt C.A."/>
            <person name="Sperisen C."/>
            <person name="Tritt A."/>
            <person name="Tisserant E."/>
            <person name="Crous P.W."/>
            <person name="Henrissat B."/>
            <person name="Nehls U."/>
            <person name="Egli S."/>
            <person name="Spatafora J.W."/>
            <person name="Grigoriev I.V."/>
            <person name="Martin F.M."/>
        </authorList>
    </citation>
    <scope>NUCLEOTIDE SEQUENCE [LARGE SCALE GENOMIC DNA]</scope>
    <source>
        <strain evidence="14 15">CBS 459.81</strain>
    </source>
</reference>
<evidence type="ECO:0000256" key="3">
    <source>
        <dbReference type="ARBA" id="ARBA00022448"/>
    </source>
</evidence>
<dbReference type="OrthoDB" id="25872at2759"/>
<sequence>MTASAVKRSSDNFAHHRGGAAKRRNLRTDRDGDLVMEGPKRDRIGKGPSASRGRGGSINTAALQREVLRHVGSDNRTGGPPRGPRPKSTAQSSLSEIKITGWANSKASTSPDRGVSSLITFLEKHASKRGSLFRQNGRSPAQTAKVRSSRVEGDNLYITVPSEEVSVYAKINGFVFAGQKITITGDGIRGKSPQIDNASPEPANDIKQIFQDFLGRRYNADSKLLSLNALASDEELRAVGIFNTTTTQSKFFPALMKICEAQFQTAQEKKDTIESVTLAENNLSNIAPVTTLGQTFPDLKNLDLSGNKFESTSAMIGWRHKFRHLEHLILSNNPLEQSQPGWEVEILQWFPRLRMLNGAQVRTEEQVAQLNQPKKVPLLVRGPNFEDDGNIAQDFILKFFAGFDGDRTALANTYYDATSTFSLNVNTHAIRDPTKHEMFKKQSWDAYIRLSRNLKHLTHPGPRSARKFQGPQEISKVWSQLPTTQHPSLATEFHKWSIDCIPQEGVPDPSGQYPQGVGGFLITIHGEYNETSSAAGAGTMQRSFDRTFILGPGGPTGVRVVSDLWTVRAYGGFAAFKPEEPQQNQVVAGVPQIAIMGGLTPEQEVLLAEVARATGMNLKYSKECLDTSGWNLQNALATFEAHRANLGPEAFA</sequence>
<dbReference type="FunFam" id="3.10.450.50:FF:000013">
    <property type="entry name" value="mRNA export factor mex67"/>
    <property type="match status" value="1"/>
</dbReference>
<comment type="similarity">
    <text evidence="2">Belongs to the NXF family.</text>
</comment>
<dbReference type="InterPro" id="IPR005637">
    <property type="entry name" value="TAP_C_dom"/>
</dbReference>
<evidence type="ECO:0000256" key="10">
    <source>
        <dbReference type="ARBA" id="ARBA00069694"/>
    </source>
</evidence>
<comment type="function">
    <text evidence="9">Involved in the export of mRNA from the nucleus to the cytoplasm.</text>
</comment>
<feature type="region of interest" description="Disordered" evidence="11">
    <location>
        <begin position="1"/>
        <end position="58"/>
    </location>
</feature>
<dbReference type="PROSITE" id="PS50177">
    <property type="entry name" value="NTF2_DOMAIN"/>
    <property type="match status" value="1"/>
</dbReference>
<keyword evidence="8" id="KW-0539">Nucleus</keyword>
<evidence type="ECO:0000256" key="4">
    <source>
        <dbReference type="ARBA" id="ARBA00022490"/>
    </source>
</evidence>
<dbReference type="FunFam" id="3.80.10.10:FF:000296">
    <property type="entry name" value="mRNA export factor MEX67"/>
    <property type="match status" value="1"/>
</dbReference>
<dbReference type="InterPro" id="IPR032675">
    <property type="entry name" value="LRR_dom_sf"/>
</dbReference>
<dbReference type="Gene3D" id="1.10.8.10">
    <property type="entry name" value="DNA helicase RuvA subunit, C-terminal domain"/>
    <property type="match status" value="1"/>
</dbReference>